<accession>A0ABS5IC29</accession>
<dbReference type="InterPro" id="IPR020843">
    <property type="entry name" value="ER"/>
</dbReference>
<dbReference type="SUPFAM" id="SSF50129">
    <property type="entry name" value="GroES-like"/>
    <property type="match status" value="1"/>
</dbReference>
<dbReference type="SMART" id="SM00829">
    <property type="entry name" value="PKS_ER"/>
    <property type="match status" value="1"/>
</dbReference>
<evidence type="ECO:0000313" key="3">
    <source>
        <dbReference type="Proteomes" id="UP000680714"/>
    </source>
</evidence>
<gene>
    <name evidence="2" type="ORF">KEC16_08920</name>
</gene>
<dbReference type="PANTHER" id="PTHR43677">
    <property type="entry name" value="SHORT-CHAIN DEHYDROGENASE/REDUCTASE"/>
    <property type="match status" value="1"/>
</dbReference>
<proteinExistence type="predicted"/>
<dbReference type="EMBL" id="JAGTUF010000006">
    <property type="protein sequence ID" value="MBR9971836.1"/>
    <property type="molecule type" value="Genomic_DNA"/>
</dbReference>
<dbReference type="InterPro" id="IPR051397">
    <property type="entry name" value="Zn-ADH-like_protein"/>
</dbReference>
<dbReference type="InterPro" id="IPR013149">
    <property type="entry name" value="ADH-like_C"/>
</dbReference>
<dbReference type="RefSeq" id="WP_211547991.1">
    <property type="nucleotide sequence ID" value="NZ_JAGTUF010000006.1"/>
</dbReference>
<dbReference type="CDD" id="cd08241">
    <property type="entry name" value="QOR1"/>
    <property type="match status" value="1"/>
</dbReference>
<comment type="caution">
    <text evidence="2">The sequence shown here is derived from an EMBL/GenBank/DDBJ whole genome shotgun (WGS) entry which is preliminary data.</text>
</comment>
<protein>
    <submittedName>
        <fullName evidence="2">NADPH:quinone oxidoreductase family protein</fullName>
    </submittedName>
</protein>
<reference evidence="2 3" key="1">
    <citation type="submission" date="2021-04" db="EMBL/GenBank/DDBJ databases">
        <title>Magnetospirillum sulfuroxidans sp. nov., a facultative chemolithoautotrophic sulfur-oxidizing alphaproteobacterium isolated from freshwater sediment and proposals for Paramagetospirillum gen. nov., and Magnetospirillaceae fam. nov.</title>
        <authorList>
            <person name="Koziaeva V."/>
            <person name="Geelhoed J.S."/>
            <person name="Sorokin D.Y."/>
            <person name="Grouzdev D.S."/>
        </authorList>
    </citation>
    <scope>NUCLEOTIDE SEQUENCE [LARGE SCALE GENOMIC DNA]</scope>
    <source>
        <strain evidence="2 3">J10</strain>
    </source>
</reference>
<dbReference type="PANTHER" id="PTHR43677:SF4">
    <property type="entry name" value="QUINONE OXIDOREDUCTASE-LIKE PROTEIN 2"/>
    <property type="match status" value="1"/>
</dbReference>
<dbReference type="Gene3D" id="3.40.50.720">
    <property type="entry name" value="NAD(P)-binding Rossmann-like Domain"/>
    <property type="match status" value="1"/>
</dbReference>
<evidence type="ECO:0000259" key="1">
    <source>
        <dbReference type="SMART" id="SM00829"/>
    </source>
</evidence>
<dbReference type="Proteomes" id="UP000680714">
    <property type="component" value="Unassembled WGS sequence"/>
</dbReference>
<evidence type="ECO:0000313" key="2">
    <source>
        <dbReference type="EMBL" id="MBR9971836.1"/>
    </source>
</evidence>
<dbReference type="Gene3D" id="3.90.180.10">
    <property type="entry name" value="Medium-chain alcohol dehydrogenases, catalytic domain"/>
    <property type="match status" value="1"/>
</dbReference>
<dbReference type="SUPFAM" id="SSF51735">
    <property type="entry name" value="NAD(P)-binding Rossmann-fold domains"/>
    <property type="match status" value="1"/>
</dbReference>
<sequence>MRAMVCPAFGAALEMRDLPALPLTAEQVRIQVVAAGVNFADSLLIQGTYQEKVAPPFVPGLELAGMVVEVGAAVTELAVGDRVMANVSAGAFASEAVADWTDVHKLPESLDFIAAAGFPVAYGTSHLGLLKAGLRPGEALLVHGAAGGVGLTAVEIGVAMGATVIATAGGADKVKVALDHGAHHGIDYKAEDIRTRVKELTGGRGADVVYDPVGGAVFEASLRCVAADGRILLIGFASGIVPQIPANHLLVKNATVIGYWWGAYRTLNPLLVRQSMAEALDMWAAGKLRPHVGACLPLAQADAAIGMLKSRAATGKVVLTV</sequence>
<dbReference type="InterPro" id="IPR013154">
    <property type="entry name" value="ADH-like_N"/>
</dbReference>
<feature type="domain" description="Enoyl reductase (ER)" evidence="1">
    <location>
        <begin position="10"/>
        <end position="319"/>
    </location>
</feature>
<organism evidence="2 3">
    <name type="scientific">Magnetospirillum sulfuroxidans</name>
    <dbReference type="NCBI Taxonomy" id="611300"/>
    <lineage>
        <taxon>Bacteria</taxon>
        <taxon>Pseudomonadati</taxon>
        <taxon>Pseudomonadota</taxon>
        <taxon>Alphaproteobacteria</taxon>
        <taxon>Rhodospirillales</taxon>
        <taxon>Rhodospirillaceae</taxon>
        <taxon>Magnetospirillum</taxon>
    </lineage>
</organism>
<keyword evidence="3" id="KW-1185">Reference proteome</keyword>
<dbReference type="Pfam" id="PF08240">
    <property type="entry name" value="ADH_N"/>
    <property type="match status" value="1"/>
</dbReference>
<dbReference type="Pfam" id="PF00107">
    <property type="entry name" value="ADH_zinc_N"/>
    <property type="match status" value="1"/>
</dbReference>
<dbReference type="InterPro" id="IPR011032">
    <property type="entry name" value="GroES-like_sf"/>
</dbReference>
<name>A0ABS5IC29_9PROT</name>
<dbReference type="InterPro" id="IPR036291">
    <property type="entry name" value="NAD(P)-bd_dom_sf"/>
</dbReference>